<feature type="transmembrane region" description="Helical" evidence="1">
    <location>
        <begin position="6"/>
        <end position="28"/>
    </location>
</feature>
<keyword evidence="1" id="KW-1133">Transmembrane helix</keyword>
<gene>
    <name evidence="2" type="ORF">ACFO3Q_05300</name>
</gene>
<keyword evidence="3" id="KW-1185">Reference proteome</keyword>
<comment type="caution">
    <text evidence="2">The sequence shown here is derived from an EMBL/GenBank/DDBJ whole genome shotgun (WGS) entry which is preliminary data.</text>
</comment>
<dbReference type="Proteomes" id="UP001595892">
    <property type="component" value="Unassembled WGS sequence"/>
</dbReference>
<reference evidence="3" key="1">
    <citation type="journal article" date="2019" name="Int. J. Syst. Evol. Microbiol.">
        <title>The Global Catalogue of Microorganisms (GCM) 10K type strain sequencing project: providing services to taxonomists for standard genome sequencing and annotation.</title>
        <authorList>
            <consortium name="The Broad Institute Genomics Platform"/>
            <consortium name="The Broad Institute Genome Sequencing Center for Infectious Disease"/>
            <person name="Wu L."/>
            <person name="Ma J."/>
        </authorList>
    </citation>
    <scope>NUCLEOTIDE SEQUENCE [LARGE SCALE GENOMIC DNA]</scope>
    <source>
        <strain evidence="3">CGMCC 1.13574</strain>
    </source>
</reference>
<evidence type="ECO:0008006" key="4">
    <source>
        <dbReference type="Google" id="ProtNLM"/>
    </source>
</evidence>
<name>A0ABV9NGT8_9GAMM</name>
<feature type="transmembrane region" description="Helical" evidence="1">
    <location>
        <begin position="40"/>
        <end position="57"/>
    </location>
</feature>
<evidence type="ECO:0000313" key="2">
    <source>
        <dbReference type="EMBL" id="MFC4727582.1"/>
    </source>
</evidence>
<accession>A0ABV9NGT8</accession>
<organism evidence="2 3">
    <name type="scientific">Coralloluteibacterium thermophilum</name>
    <dbReference type="NCBI Taxonomy" id="2707049"/>
    <lineage>
        <taxon>Bacteria</taxon>
        <taxon>Pseudomonadati</taxon>
        <taxon>Pseudomonadota</taxon>
        <taxon>Gammaproteobacteria</taxon>
        <taxon>Lysobacterales</taxon>
        <taxon>Lysobacteraceae</taxon>
        <taxon>Coralloluteibacterium</taxon>
    </lineage>
</organism>
<evidence type="ECO:0000256" key="1">
    <source>
        <dbReference type="SAM" id="Phobius"/>
    </source>
</evidence>
<evidence type="ECO:0000313" key="3">
    <source>
        <dbReference type="Proteomes" id="UP001595892"/>
    </source>
</evidence>
<proteinExistence type="predicted"/>
<feature type="transmembrane region" description="Helical" evidence="1">
    <location>
        <begin position="77"/>
        <end position="97"/>
    </location>
</feature>
<dbReference type="RefSeq" id="WP_377003589.1">
    <property type="nucleotide sequence ID" value="NZ_JBHSGG010000014.1"/>
</dbReference>
<protein>
    <recommendedName>
        <fullName evidence="4">DUF1761 domain-containing protein</fullName>
    </recommendedName>
</protein>
<keyword evidence="1" id="KW-0812">Transmembrane</keyword>
<keyword evidence="1" id="KW-0472">Membrane</keyword>
<dbReference type="EMBL" id="JBHSGG010000014">
    <property type="protein sequence ID" value="MFC4727582.1"/>
    <property type="molecule type" value="Genomic_DNA"/>
</dbReference>
<sequence>MREFIMLSGLAIAISGALCFLLFWPLVYVHLRDRQPAERATLGSGPLTGTAVAWFLLGRFRRIGDRGLSGLAAPAQAGLWVSLFGLALAFSLYFIGLF</sequence>